<dbReference type="Proteomes" id="UP000284660">
    <property type="component" value="Unassembled WGS sequence"/>
</dbReference>
<comment type="caution">
    <text evidence="1">The sequence shown here is derived from an EMBL/GenBank/DDBJ whole genome shotgun (WGS) entry which is preliminary data.</text>
</comment>
<organism evidence="1 2">
    <name type="scientific">Parabacteroides distasonis</name>
    <dbReference type="NCBI Taxonomy" id="823"/>
    <lineage>
        <taxon>Bacteria</taxon>
        <taxon>Pseudomonadati</taxon>
        <taxon>Bacteroidota</taxon>
        <taxon>Bacteroidia</taxon>
        <taxon>Bacteroidales</taxon>
        <taxon>Tannerellaceae</taxon>
        <taxon>Parabacteroides</taxon>
    </lineage>
</organism>
<dbReference type="Gene3D" id="1.10.1070.20">
    <property type="match status" value="2"/>
</dbReference>
<dbReference type="GO" id="GO:0016301">
    <property type="term" value="F:kinase activity"/>
    <property type="evidence" value="ECO:0007669"/>
    <property type="project" value="UniProtKB-KW"/>
</dbReference>
<accession>A0A3R6FB46</accession>
<dbReference type="RefSeq" id="WP_008780342.1">
    <property type="nucleotide sequence ID" value="NZ_CP103148.1"/>
</dbReference>
<dbReference type="EMBL" id="QSJN01000007">
    <property type="protein sequence ID" value="RHD74002.1"/>
    <property type="molecule type" value="Genomic_DNA"/>
</dbReference>
<evidence type="ECO:0000313" key="1">
    <source>
        <dbReference type="EMBL" id="RHD74002.1"/>
    </source>
</evidence>
<name>A0A3R6FB46_PARDI</name>
<dbReference type="AlphaFoldDB" id="A0A3R6FB46"/>
<gene>
    <name evidence="1" type="ORF">DW782_12760</name>
</gene>
<reference evidence="1 2" key="1">
    <citation type="submission" date="2018-08" db="EMBL/GenBank/DDBJ databases">
        <title>A genome reference for cultivated species of the human gut microbiota.</title>
        <authorList>
            <person name="Zou Y."/>
            <person name="Xue W."/>
            <person name="Luo G."/>
        </authorList>
    </citation>
    <scope>NUCLEOTIDE SEQUENCE [LARGE SCALE GENOMIC DNA]</scope>
    <source>
        <strain evidence="1 2">AM30-4</strain>
    </source>
</reference>
<evidence type="ECO:0000313" key="2">
    <source>
        <dbReference type="Proteomes" id="UP000284660"/>
    </source>
</evidence>
<protein>
    <submittedName>
        <fullName evidence="1">Uncharacterized protein</fullName>
    </submittedName>
</protein>
<sequence>MAKYIDISNWKTQVHVHTGGTRDKFIAISPDDDKKYYFKTSINKGFKNYKYEFWSEVIASELGRSLGFNVLIYDVASFNDKIGCLSKSIIEEDKEEHHDGYRYIVQKYPDFSENFKKAHSYQRIIGALKNVQLENLKRDVIEMIIFDAIIGNTDRHSENWALVVKKSEYFEVFDRFCEHYERSNWIVKWMVFCRFFVKFKMTIQSLKKIITRQKTTFSTIYDSGSSLARELSDEKVCELLADEQKMDHFIGKGKPDIRWNNENLNHIELVNTIALDDYEIVHQVLERVKLLYNKQMLQDLVFHIDKDVPENFSGHKIPEERKRFIVKYIDSRISKILHSHEQMFR</sequence>
<proteinExistence type="predicted"/>